<proteinExistence type="predicted"/>
<reference evidence="1" key="1">
    <citation type="submission" date="2019-08" db="EMBL/GenBank/DDBJ databases">
        <authorList>
            <person name="Kucharzyk K."/>
            <person name="Murdoch R.W."/>
            <person name="Higgins S."/>
            <person name="Loffler F."/>
        </authorList>
    </citation>
    <scope>NUCLEOTIDE SEQUENCE</scope>
</reference>
<name>A0A645IXM7_9ZZZZ</name>
<dbReference type="AlphaFoldDB" id="A0A645IXM7"/>
<evidence type="ECO:0000313" key="1">
    <source>
        <dbReference type="EMBL" id="MPN55189.1"/>
    </source>
</evidence>
<dbReference type="EMBL" id="VSSQ01124146">
    <property type="protein sequence ID" value="MPN55189.1"/>
    <property type="molecule type" value="Genomic_DNA"/>
</dbReference>
<protein>
    <submittedName>
        <fullName evidence="1">Uncharacterized protein</fullName>
    </submittedName>
</protein>
<gene>
    <name evidence="1" type="ORF">SDC9_202868</name>
</gene>
<organism evidence="1">
    <name type="scientific">bioreactor metagenome</name>
    <dbReference type="NCBI Taxonomy" id="1076179"/>
    <lineage>
        <taxon>unclassified sequences</taxon>
        <taxon>metagenomes</taxon>
        <taxon>ecological metagenomes</taxon>
    </lineage>
</organism>
<comment type="caution">
    <text evidence="1">The sequence shown here is derived from an EMBL/GenBank/DDBJ whole genome shotgun (WGS) entry which is preliminary data.</text>
</comment>
<accession>A0A645IXM7</accession>
<sequence>MAALLKLLAGMEISDLLVEDIALSDIFMSYYTGKEVTE</sequence>